<dbReference type="GO" id="GO:0004222">
    <property type="term" value="F:metalloendopeptidase activity"/>
    <property type="evidence" value="ECO:0007669"/>
    <property type="project" value="InterPro"/>
</dbReference>
<evidence type="ECO:0000256" key="3">
    <source>
        <dbReference type="ARBA" id="ARBA00022723"/>
    </source>
</evidence>
<reference evidence="10 11" key="1">
    <citation type="submission" date="2019-08" db="EMBL/GenBank/DDBJ databases">
        <title>Sphingorhabdus soil sp. nov., isolated from arctic soil.</title>
        <authorList>
            <person name="Liu Y."/>
        </authorList>
    </citation>
    <scope>NUCLEOTIDE SEQUENCE [LARGE SCALE GENOMIC DNA]</scope>
    <source>
        <strain evidence="10 11">D-2Q-5-6</strain>
    </source>
</reference>
<organism evidence="10 11">
    <name type="scientific">Flavisphingopyxis soli</name>
    <dbReference type="NCBI Taxonomy" id="2601267"/>
    <lineage>
        <taxon>Bacteria</taxon>
        <taxon>Pseudomonadati</taxon>
        <taxon>Pseudomonadota</taxon>
        <taxon>Alphaproteobacteria</taxon>
        <taxon>Sphingomonadales</taxon>
        <taxon>Sphingopyxidaceae</taxon>
        <taxon>Flavisphingopyxis</taxon>
    </lineage>
</organism>
<comment type="cofactor">
    <cofactor evidence="1">
        <name>Zn(2+)</name>
        <dbReference type="ChEBI" id="CHEBI:29105"/>
    </cofactor>
</comment>
<keyword evidence="7" id="KW-0732">Signal</keyword>
<protein>
    <submittedName>
        <fullName evidence="10">M13 family metallopeptidase</fullName>
    </submittedName>
</protein>
<evidence type="ECO:0000256" key="6">
    <source>
        <dbReference type="ARBA" id="ARBA00023049"/>
    </source>
</evidence>
<dbReference type="AlphaFoldDB" id="A0A5C6UN71"/>
<gene>
    <name evidence="10" type="ORF">FSZ31_04625</name>
</gene>
<dbReference type="PROSITE" id="PS51885">
    <property type="entry name" value="NEPRILYSIN"/>
    <property type="match status" value="1"/>
</dbReference>
<dbReference type="GO" id="GO:0005886">
    <property type="term" value="C:plasma membrane"/>
    <property type="evidence" value="ECO:0007669"/>
    <property type="project" value="TreeGrafter"/>
</dbReference>
<keyword evidence="2" id="KW-0645">Protease</keyword>
<accession>A0A5C6UN71</accession>
<dbReference type="InterPro" id="IPR000718">
    <property type="entry name" value="Peptidase_M13"/>
</dbReference>
<keyword evidence="11" id="KW-1185">Reference proteome</keyword>
<evidence type="ECO:0000256" key="1">
    <source>
        <dbReference type="ARBA" id="ARBA00001947"/>
    </source>
</evidence>
<dbReference type="PANTHER" id="PTHR11733">
    <property type="entry name" value="ZINC METALLOPROTEASE FAMILY M13 NEPRILYSIN-RELATED"/>
    <property type="match status" value="1"/>
</dbReference>
<dbReference type="RefSeq" id="WP_147121847.1">
    <property type="nucleotide sequence ID" value="NZ_VOPY01000001.1"/>
</dbReference>
<comment type="caution">
    <text evidence="10">The sequence shown here is derived from an EMBL/GenBank/DDBJ whole genome shotgun (WGS) entry which is preliminary data.</text>
</comment>
<dbReference type="InterPro" id="IPR018497">
    <property type="entry name" value="Peptidase_M13_C"/>
</dbReference>
<dbReference type="GO" id="GO:0016485">
    <property type="term" value="P:protein processing"/>
    <property type="evidence" value="ECO:0007669"/>
    <property type="project" value="TreeGrafter"/>
</dbReference>
<keyword evidence="3" id="KW-0479">Metal-binding</keyword>
<keyword evidence="5" id="KW-0862">Zinc</keyword>
<evidence type="ECO:0000256" key="5">
    <source>
        <dbReference type="ARBA" id="ARBA00022833"/>
    </source>
</evidence>
<dbReference type="PANTHER" id="PTHR11733:SF211">
    <property type="entry name" value="OLIGOPEPTIDASE LIPOPROTEIN M13 FAMILY"/>
    <property type="match status" value="1"/>
</dbReference>
<dbReference type="Pfam" id="PF01431">
    <property type="entry name" value="Peptidase_M13"/>
    <property type="match status" value="1"/>
</dbReference>
<dbReference type="Gene3D" id="1.10.1380.10">
    <property type="entry name" value="Neutral endopeptidase , domain2"/>
    <property type="match status" value="1"/>
</dbReference>
<feature type="chain" id="PRO_5022825682" evidence="7">
    <location>
        <begin position="18"/>
        <end position="696"/>
    </location>
</feature>
<evidence type="ECO:0000313" key="11">
    <source>
        <dbReference type="Proteomes" id="UP000321129"/>
    </source>
</evidence>
<dbReference type="GO" id="GO:0046872">
    <property type="term" value="F:metal ion binding"/>
    <property type="evidence" value="ECO:0007669"/>
    <property type="project" value="UniProtKB-KW"/>
</dbReference>
<dbReference type="OrthoDB" id="9775677at2"/>
<dbReference type="InterPro" id="IPR042089">
    <property type="entry name" value="Peptidase_M13_dom_2"/>
</dbReference>
<dbReference type="Gene3D" id="3.40.390.10">
    <property type="entry name" value="Collagenase (Catalytic Domain)"/>
    <property type="match status" value="1"/>
</dbReference>
<feature type="signal peptide" evidence="7">
    <location>
        <begin position="1"/>
        <end position="17"/>
    </location>
</feature>
<dbReference type="PRINTS" id="PR00786">
    <property type="entry name" value="NEPRILYSIN"/>
</dbReference>
<evidence type="ECO:0000256" key="2">
    <source>
        <dbReference type="ARBA" id="ARBA00022670"/>
    </source>
</evidence>
<evidence type="ECO:0000259" key="9">
    <source>
        <dbReference type="Pfam" id="PF05649"/>
    </source>
</evidence>
<dbReference type="EMBL" id="VOPY01000001">
    <property type="protein sequence ID" value="TXC74010.1"/>
    <property type="molecule type" value="Genomic_DNA"/>
</dbReference>
<dbReference type="InterPro" id="IPR008753">
    <property type="entry name" value="Peptidase_M13_N"/>
</dbReference>
<dbReference type="SUPFAM" id="SSF55486">
    <property type="entry name" value="Metalloproteases ('zincins'), catalytic domain"/>
    <property type="match status" value="1"/>
</dbReference>
<proteinExistence type="predicted"/>
<dbReference type="Pfam" id="PF05649">
    <property type="entry name" value="Peptidase_M13_N"/>
    <property type="match status" value="1"/>
</dbReference>
<name>A0A5C6UN71_9SPHN</name>
<evidence type="ECO:0000256" key="7">
    <source>
        <dbReference type="SAM" id="SignalP"/>
    </source>
</evidence>
<feature type="domain" description="Peptidase M13 N-terminal" evidence="9">
    <location>
        <begin position="54"/>
        <end position="441"/>
    </location>
</feature>
<feature type="domain" description="Peptidase M13 C-terminal" evidence="8">
    <location>
        <begin position="493"/>
        <end position="693"/>
    </location>
</feature>
<evidence type="ECO:0000259" key="8">
    <source>
        <dbReference type="Pfam" id="PF01431"/>
    </source>
</evidence>
<keyword evidence="4" id="KW-0378">Hydrolase</keyword>
<keyword evidence="6" id="KW-0482">Metalloprotease</keyword>
<evidence type="ECO:0000256" key="4">
    <source>
        <dbReference type="ARBA" id="ARBA00022801"/>
    </source>
</evidence>
<dbReference type="Proteomes" id="UP000321129">
    <property type="component" value="Unassembled WGS sequence"/>
</dbReference>
<dbReference type="CDD" id="cd08662">
    <property type="entry name" value="M13"/>
    <property type="match status" value="1"/>
</dbReference>
<sequence length="696" mass="75814">MSRRLLSVFLLSATALAGPIGCKQVGSGNEAAVETKAGTAIGIDVAAMDKSVKPGDDFYAYANGNWDKTVQIPADRSSVGAFYEAFLSTEARNRALIDTIVKSDPKPGTDEARIANFYKAYANTDAIDAAGMTPVQADLDRFAAITDTKGLSRVIGEQLRADVDPLNATDFNTENLFGIFVTQGLATPGVTLPYILQGGLGLPEREYYLSSDPKMAAIRTKYKAYIAQLLTDAGIADANAKAARIYALEMKIAQAHQPREDSEDFAKSATVWTSDELKAKAPGIDWDALLVAGRMGVQDKFAAYHPKAIAALSALVASQPLDAWKDWLVFHQINSHADVLPTKLDRDHFAFYGTTLSGTPEQRERSKRALDAVNAYLGDAVGKAYVEKYFPASAKAEVESMVGNIKDAFATRVKAIDWLAPATKAEALKKVETIRVSVGYPDTWRDYSKIEIVPGNAYADEIAAEKGEYAHQLGKIGGKIDKGEWWMTPQTVNAVNLPVQNALNFPAAILQPPFFDAKADPAYNYGAIGAVIGHEISHSFDNNGALFDSTGALRNWWTKEDLAHFEEQGAALAKQYDQYKPFADLAVNGKLTLGENIADVAGLQASYDAYRASLGGKEAPVIDGFTGDQRFFIAYAQNWATKTREEALRARIATDGHAPGQYRALTVRNLDAWYKAFDVKPTDKLYLAPDKRVRVW</sequence>
<evidence type="ECO:0000313" key="10">
    <source>
        <dbReference type="EMBL" id="TXC74010.1"/>
    </source>
</evidence>
<dbReference type="InterPro" id="IPR024079">
    <property type="entry name" value="MetalloPept_cat_dom_sf"/>
</dbReference>